<dbReference type="PANTHER" id="PTHR24106">
    <property type="entry name" value="NACHT, LRR AND CARD DOMAINS-CONTAINING"/>
    <property type="match status" value="1"/>
</dbReference>
<organism evidence="8 9">
    <name type="scientific">Xyrichtys novacula</name>
    <name type="common">Pearly razorfish</name>
    <name type="synonym">Hemipteronotus novacula</name>
    <dbReference type="NCBI Taxonomy" id="13765"/>
    <lineage>
        <taxon>Eukaryota</taxon>
        <taxon>Metazoa</taxon>
        <taxon>Chordata</taxon>
        <taxon>Craniata</taxon>
        <taxon>Vertebrata</taxon>
        <taxon>Euteleostomi</taxon>
        <taxon>Actinopterygii</taxon>
        <taxon>Neopterygii</taxon>
        <taxon>Teleostei</taxon>
        <taxon>Neoteleostei</taxon>
        <taxon>Acanthomorphata</taxon>
        <taxon>Eupercaria</taxon>
        <taxon>Labriformes</taxon>
        <taxon>Labridae</taxon>
        <taxon>Xyrichtys</taxon>
    </lineage>
</organism>
<keyword evidence="4" id="KW-0677">Repeat</keyword>
<evidence type="ECO:0000256" key="6">
    <source>
        <dbReference type="ARBA" id="ARBA00022840"/>
    </source>
</evidence>
<keyword evidence="9" id="KW-1185">Reference proteome</keyword>
<dbReference type="InterPro" id="IPR051261">
    <property type="entry name" value="NLR"/>
</dbReference>
<dbReference type="Pfam" id="PF05729">
    <property type="entry name" value="NACHT"/>
    <property type="match status" value="1"/>
</dbReference>
<comment type="subcellular location">
    <subcellularLocation>
        <location evidence="1">Cytoplasm</location>
    </subcellularLocation>
</comment>
<evidence type="ECO:0000313" key="9">
    <source>
        <dbReference type="Proteomes" id="UP001178508"/>
    </source>
</evidence>
<dbReference type="InterPro" id="IPR041267">
    <property type="entry name" value="NLRP_HD2"/>
</dbReference>
<keyword evidence="3" id="KW-0433">Leucine-rich repeat</keyword>
<dbReference type="Gene3D" id="3.40.50.300">
    <property type="entry name" value="P-loop containing nucleotide triphosphate hydrolases"/>
    <property type="match status" value="1"/>
</dbReference>
<sequence>MPLCKIYTEPCIIEGGNCEVNTEHEVIKKASAIKQNQKKSIHCKHLFNPPPGQDRHIRTVITRGVPGIGKTVCANKFILDWAEERENKNLDFVFPLPFRDLNRVGDKPISLVGLINKLFPETKDTEIFKDTGILTNDQYKMLFILDGLDESLLSLDFKECEIVTDVTQPTETAVLMTNIIRGRLLPSAFIWIISQPDASSKIPFEHIDLVIEVQGFKTPQKDEYFRSIIDCQNRADEVITHVKSCESLHIMCHIPIFCWMVASLFEKKPATAGGTNMPATLTPIYIHFLTVCVDNMSKKLPGNSEAKPDSVRNDLISLGKLAFEELEKGKSIFNESSLTQNGIKVTEPTLCSGLYAQIFSEDLILCQENTFCFVHLSVQEFFAALYVYLKFNNDNENVLMKKSSISRRFLSRDSSELVLYKAAVKKALQCESGHFDIFLRFLLGLSLESNQTLVKHLLIHNRTNQKTRAEIIKYIKEKIQASPPPGRCDNLHLCLNELNDDSEMIQSYFRERMHSKQ</sequence>
<evidence type="ECO:0000256" key="1">
    <source>
        <dbReference type="ARBA" id="ARBA00004496"/>
    </source>
</evidence>
<gene>
    <name evidence="8" type="ORF">XNOV1_A003616</name>
</gene>
<dbReference type="PROSITE" id="PS50837">
    <property type="entry name" value="NACHT"/>
    <property type="match status" value="1"/>
</dbReference>
<keyword evidence="6" id="KW-0067">ATP-binding</keyword>
<feature type="domain" description="NACHT" evidence="7">
    <location>
        <begin position="58"/>
        <end position="198"/>
    </location>
</feature>
<accession>A0AAV1H6C3</accession>
<evidence type="ECO:0000259" key="7">
    <source>
        <dbReference type="PROSITE" id="PS50837"/>
    </source>
</evidence>
<evidence type="ECO:0000256" key="5">
    <source>
        <dbReference type="ARBA" id="ARBA00022741"/>
    </source>
</evidence>
<evidence type="ECO:0000256" key="3">
    <source>
        <dbReference type="ARBA" id="ARBA00022614"/>
    </source>
</evidence>
<keyword evidence="2" id="KW-0963">Cytoplasm</keyword>
<dbReference type="InterPro" id="IPR029495">
    <property type="entry name" value="NACHT-assoc"/>
</dbReference>
<reference evidence="8" key="1">
    <citation type="submission" date="2023-08" db="EMBL/GenBank/DDBJ databases">
        <authorList>
            <person name="Alioto T."/>
            <person name="Alioto T."/>
            <person name="Gomez Garrido J."/>
        </authorList>
    </citation>
    <scope>NUCLEOTIDE SEQUENCE</scope>
</reference>
<dbReference type="AlphaFoldDB" id="A0AAV1H6C3"/>
<name>A0AAV1H6C3_XYRNO</name>
<dbReference type="InterPro" id="IPR007111">
    <property type="entry name" value="NACHT_NTPase"/>
</dbReference>
<dbReference type="GO" id="GO:0005737">
    <property type="term" value="C:cytoplasm"/>
    <property type="evidence" value="ECO:0007669"/>
    <property type="project" value="UniProtKB-SubCell"/>
</dbReference>
<dbReference type="Pfam" id="PF17779">
    <property type="entry name" value="WHD_NOD2"/>
    <property type="match status" value="1"/>
</dbReference>
<proteinExistence type="predicted"/>
<dbReference type="Pfam" id="PF17776">
    <property type="entry name" value="NLRC4_HD2"/>
    <property type="match status" value="1"/>
</dbReference>
<dbReference type="EMBL" id="OY660882">
    <property type="protein sequence ID" value="CAJ1080183.1"/>
    <property type="molecule type" value="Genomic_DNA"/>
</dbReference>
<evidence type="ECO:0000256" key="2">
    <source>
        <dbReference type="ARBA" id="ARBA00022490"/>
    </source>
</evidence>
<evidence type="ECO:0000256" key="4">
    <source>
        <dbReference type="ARBA" id="ARBA00022737"/>
    </source>
</evidence>
<dbReference type="InterPro" id="IPR041075">
    <property type="entry name" value="NOD1/2_WH"/>
</dbReference>
<protein>
    <submittedName>
        <fullName evidence="8">NACHT, LRR and PYD domains-containing protein 3-like</fullName>
    </submittedName>
</protein>
<dbReference type="Pfam" id="PF14484">
    <property type="entry name" value="FISNA"/>
    <property type="match status" value="1"/>
</dbReference>
<dbReference type="Proteomes" id="UP001178508">
    <property type="component" value="Chromosome 19"/>
</dbReference>
<dbReference type="InterPro" id="IPR027417">
    <property type="entry name" value="P-loop_NTPase"/>
</dbReference>
<dbReference type="GO" id="GO:0005524">
    <property type="term" value="F:ATP binding"/>
    <property type="evidence" value="ECO:0007669"/>
    <property type="project" value="UniProtKB-KW"/>
</dbReference>
<evidence type="ECO:0000313" key="8">
    <source>
        <dbReference type="EMBL" id="CAJ1080183.1"/>
    </source>
</evidence>
<keyword evidence="5" id="KW-0547">Nucleotide-binding</keyword>